<proteinExistence type="predicted"/>
<accession>A0A2W4WBU2</accession>
<name>A0A2W4WBU2_9CYAN</name>
<dbReference type="Proteomes" id="UP000249467">
    <property type="component" value="Unassembled WGS sequence"/>
</dbReference>
<reference evidence="1 2" key="1">
    <citation type="submission" date="2018-04" db="EMBL/GenBank/DDBJ databases">
        <authorList>
            <person name="Go L.Y."/>
            <person name="Mitchell J.A."/>
        </authorList>
    </citation>
    <scope>NUCLEOTIDE SEQUENCE [LARGE SCALE GENOMIC DNA]</scope>
    <source>
        <strain evidence="1">ULC066bin1</strain>
    </source>
</reference>
<organism evidence="1 2">
    <name type="scientific">Pseudanabaena frigida</name>
    <dbReference type="NCBI Taxonomy" id="945775"/>
    <lineage>
        <taxon>Bacteria</taxon>
        <taxon>Bacillati</taxon>
        <taxon>Cyanobacteriota</taxon>
        <taxon>Cyanophyceae</taxon>
        <taxon>Pseudanabaenales</taxon>
        <taxon>Pseudanabaenaceae</taxon>
        <taxon>Pseudanabaena</taxon>
    </lineage>
</organism>
<comment type="caution">
    <text evidence="1">The sequence shown here is derived from an EMBL/GenBank/DDBJ whole genome shotgun (WGS) entry which is preliminary data.</text>
</comment>
<dbReference type="Pfam" id="PF18928">
    <property type="entry name" value="DUF5677"/>
    <property type="match status" value="1"/>
</dbReference>
<dbReference type="AlphaFoldDB" id="A0A2W4WBU2"/>
<reference evidence="1 2" key="2">
    <citation type="submission" date="2018-06" db="EMBL/GenBank/DDBJ databases">
        <title>Metagenomic assembly of (sub)arctic Cyanobacteria and their associated microbiome from non-axenic cultures.</title>
        <authorList>
            <person name="Baurain D."/>
        </authorList>
    </citation>
    <scope>NUCLEOTIDE SEQUENCE [LARGE SCALE GENOMIC DNA]</scope>
    <source>
        <strain evidence="1">ULC066bin1</strain>
    </source>
</reference>
<sequence length="220" mass="25484">MCANSLLSSGRGAFGETTSIIDRCIFETAIKVIWLCKKNNNEYFERYLGNGLKTELELREKIENNIKDRDNKVLVVEERMLKSIDRIICSTNLTEEQIISSKKLPSVASMIDDINYDRLTYVVSQKLGSHAVHGTWVDLFLNYLNEDNDHLVPRDHDRLTHINQYIHISLVVLDSIREFIDYIFLNKSFSNPILDLLDSINDEIIKITQEDLGNDYKELI</sequence>
<gene>
    <name evidence="1" type="ORF">DCF19_14025</name>
</gene>
<evidence type="ECO:0000313" key="1">
    <source>
        <dbReference type="EMBL" id="PZO39379.1"/>
    </source>
</evidence>
<dbReference type="InterPro" id="IPR043733">
    <property type="entry name" value="DUF5677"/>
</dbReference>
<protein>
    <submittedName>
        <fullName evidence="1">Uncharacterized protein</fullName>
    </submittedName>
</protein>
<evidence type="ECO:0000313" key="2">
    <source>
        <dbReference type="Proteomes" id="UP000249467"/>
    </source>
</evidence>
<dbReference type="EMBL" id="QBML01000018">
    <property type="protein sequence ID" value="PZO39379.1"/>
    <property type="molecule type" value="Genomic_DNA"/>
</dbReference>